<dbReference type="NCBIfam" id="NF005703">
    <property type="entry name" value="PRK07515.1"/>
    <property type="match status" value="1"/>
</dbReference>
<dbReference type="Pfam" id="PF08545">
    <property type="entry name" value="ACP_syn_III"/>
    <property type="match status" value="1"/>
</dbReference>
<dbReference type="InterPro" id="IPR013747">
    <property type="entry name" value="ACP_syn_III_C"/>
</dbReference>
<dbReference type="PANTHER" id="PTHR34069">
    <property type="entry name" value="3-OXOACYL-[ACYL-CARRIER-PROTEIN] SYNTHASE 3"/>
    <property type="match status" value="1"/>
</dbReference>
<dbReference type="Gene3D" id="3.40.47.10">
    <property type="match status" value="2"/>
</dbReference>
<dbReference type="InterPro" id="IPR016039">
    <property type="entry name" value="Thiolase-like"/>
</dbReference>
<feature type="domain" description="Beta-ketoacyl-[acyl-carrier-protein] synthase III C-terminal" evidence="3">
    <location>
        <begin position="285"/>
        <end position="374"/>
    </location>
</feature>
<reference evidence="5" key="1">
    <citation type="submission" date="2023-04" db="EMBL/GenBank/DDBJ databases">
        <title>Complete genome sequence of Temperatibacter marinus.</title>
        <authorList>
            <person name="Rong J.-C."/>
            <person name="Yi M.-L."/>
            <person name="Zhao Q."/>
        </authorList>
    </citation>
    <scope>NUCLEOTIDE SEQUENCE</scope>
    <source>
        <strain evidence="5">NBRC 110045</strain>
    </source>
</reference>
<dbReference type="EMBL" id="CP123872">
    <property type="protein sequence ID" value="WND01553.1"/>
    <property type="molecule type" value="Genomic_DNA"/>
</dbReference>
<dbReference type="KEGG" id="tmk:QGN29_08270"/>
<evidence type="ECO:0000259" key="4">
    <source>
        <dbReference type="Pfam" id="PF08545"/>
    </source>
</evidence>
<dbReference type="Proteomes" id="UP001268683">
    <property type="component" value="Chromosome"/>
</dbReference>
<evidence type="ECO:0000313" key="6">
    <source>
        <dbReference type="Proteomes" id="UP001268683"/>
    </source>
</evidence>
<gene>
    <name evidence="5" type="ORF">QGN29_08270</name>
</gene>
<keyword evidence="1" id="KW-0808">Transferase</keyword>
<dbReference type="GO" id="GO:0044550">
    <property type="term" value="P:secondary metabolite biosynthetic process"/>
    <property type="evidence" value="ECO:0007669"/>
    <property type="project" value="TreeGrafter"/>
</dbReference>
<evidence type="ECO:0000313" key="5">
    <source>
        <dbReference type="EMBL" id="WND01553.1"/>
    </source>
</evidence>
<accession>A0AA52H9E4</accession>
<name>A0AA52H9E4_9PROT</name>
<evidence type="ECO:0000256" key="1">
    <source>
        <dbReference type="ARBA" id="ARBA00022679"/>
    </source>
</evidence>
<dbReference type="AlphaFoldDB" id="A0AA52H9E4"/>
<keyword evidence="6" id="KW-1185">Reference proteome</keyword>
<keyword evidence="2" id="KW-0012">Acyltransferase</keyword>
<dbReference type="SUPFAM" id="SSF53901">
    <property type="entry name" value="Thiolase-like"/>
    <property type="match status" value="1"/>
</dbReference>
<dbReference type="GO" id="GO:0006633">
    <property type="term" value="P:fatty acid biosynthetic process"/>
    <property type="evidence" value="ECO:0007669"/>
    <property type="project" value="InterPro"/>
</dbReference>
<dbReference type="RefSeq" id="WP_310797381.1">
    <property type="nucleotide sequence ID" value="NZ_CP123872.1"/>
</dbReference>
<protein>
    <submittedName>
        <fullName evidence="5">Beta-ketoacyl-ACP synthase III</fullName>
    </submittedName>
</protein>
<dbReference type="PANTHER" id="PTHR34069:SF2">
    <property type="entry name" value="BETA-KETOACYL-[ACYL-CARRIER-PROTEIN] SYNTHASE III"/>
    <property type="match status" value="1"/>
</dbReference>
<evidence type="ECO:0000256" key="2">
    <source>
        <dbReference type="ARBA" id="ARBA00023315"/>
    </source>
</evidence>
<organism evidence="5 6">
    <name type="scientific">Temperatibacter marinus</name>
    <dbReference type="NCBI Taxonomy" id="1456591"/>
    <lineage>
        <taxon>Bacteria</taxon>
        <taxon>Pseudomonadati</taxon>
        <taxon>Pseudomonadota</taxon>
        <taxon>Alphaproteobacteria</taxon>
        <taxon>Kordiimonadales</taxon>
        <taxon>Temperatibacteraceae</taxon>
        <taxon>Temperatibacter</taxon>
    </lineage>
</organism>
<dbReference type="GO" id="GO:0004315">
    <property type="term" value="F:3-oxoacyl-[acyl-carrier-protein] synthase activity"/>
    <property type="evidence" value="ECO:0007669"/>
    <property type="project" value="InterPro"/>
</dbReference>
<dbReference type="Pfam" id="PF08541">
    <property type="entry name" value="ACP_syn_III_C"/>
    <property type="match status" value="1"/>
</dbReference>
<dbReference type="InterPro" id="IPR013751">
    <property type="entry name" value="ACP_syn_III_N"/>
</dbReference>
<proteinExistence type="predicted"/>
<evidence type="ECO:0000259" key="3">
    <source>
        <dbReference type="Pfam" id="PF08541"/>
    </source>
</evidence>
<feature type="domain" description="Beta-ketoacyl-[acyl-carrier-protein] synthase III N-terminal" evidence="4">
    <location>
        <begin position="153"/>
        <end position="223"/>
    </location>
</feature>
<sequence>MTKIVISGTGVYTPPNTITNDELVDSYNDYCNKFNAANADAIDRGEMTAKQHSSTAFIEKASGVKQRYMMNKSGATNPDVMATELSDLAGSDLSDPSVSSQMAVAAAKKAMDKAGVTPDEIDLLIFSSSIWERFVPSIAVEIQRDLGTKGYAFDMAMGCSSATFGMSTAMDSMLSGMANKALVITCEYITPAMNYTDRDSHFIFGDACVAMVLEREAESKAPVQFRIKTRELFTELSYNIAAMFGSRVLMEPHKIMDEDQRFMQNGRTVFKELLPLVIGMVQKHLDSNNYSVADMRRMWLHQANVNMNTFAVKKLTGTDQDQDTAPIILDEYANTAGAGCMIAFDKYHQDFKEGELGLICSFGASYSIGCMIVERV</sequence>
<dbReference type="CDD" id="cd00830">
    <property type="entry name" value="KAS_III"/>
    <property type="match status" value="1"/>
</dbReference>